<sequence length="372" mass="41476">MSLTHWQICRLLISIFTILMKYLRYLLWPFSLVYGAIVVIRNWFYDAGWFESTSFDLPLITVGNLAVGGAGKSPMTEYLIALLKSNYKVATLSRGYGRQTTGFIIADRDSNAHEIGDEPAQFKQKFPNIIVAVCESRVSGVERLKDDHQVILLDDAFQHRALKAGLNILLFDYNKLHGPQLMLPAGDLREPTSGKMRADILIVSKCPPGMNAAEQESIAARLKPYPKQHLFFTSIAYQALFGFGDSQQATLKVGSTVFLLTGIAGSAPLVKHLQDAGCNAVHHKYADHHTFTLKNITKLVDDFNASASADKLIITTEKDAERLKRPEILELLKNLPVMVQPIGVQFLNNEGAAFNNLIENYVRKYTTHSGIH</sequence>
<keyword evidence="10 13" id="KW-0067">ATP-binding</keyword>
<dbReference type="InterPro" id="IPR027417">
    <property type="entry name" value="P-loop_NTPase"/>
</dbReference>
<dbReference type="GO" id="GO:0009029">
    <property type="term" value="F:lipid-A 4'-kinase activity"/>
    <property type="evidence" value="ECO:0007669"/>
    <property type="project" value="UniProtKB-UniRule"/>
</dbReference>
<evidence type="ECO:0000256" key="12">
    <source>
        <dbReference type="ARBA" id="ARBA00029757"/>
    </source>
</evidence>
<gene>
    <name evidence="13 14" type="primary">lpxK</name>
    <name evidence="14" type="ORF">GO620_007790</name>
</gene>
<keyword evidence="11 13" id="KW-0443">Lipid metabolism</keyword>
<dbReference type="PANTHER" id="PTHR42724:SF1">
    <property type="entry name" value="TETRAACYLDISACCHARIDE 4'-KINASE, MITOCHONDRIAL-RELATED"/>
    <property type="match status" value="1"/>
</dbReference>
<comment type="catalytic activity">
    <reaction evidence="13">
        <text>a lipid A disaccharide + ATP = a lipid IVA + ADP + H(+)</text>
        <dbReference type="Rhea" id="RHEA:67840"/>
        <dbReference type="ChEBI" id="CHEBI:15378"/>
        <dbReference type="ChEBI" id="CHEBI:30616"/>
        <dbReference type="ChEBI" id="CHEBI:176343"/>
        <dbReference type="ChEBI" id="CHEBI:176425"/>
        <dbReference type="ChEBI" id="CHEBI:456216"/>
        <dbReference type="EC" id="2.7.1.130"/>
    </reaction>
</comment>
<dbReference type="EMBL" id="CP066775">
    <property type="protein sequence ID" value="QQL51335.1"/>
    <property type="molecule type" value="Genomic_DNA"/>
</dbReference>
<organism evidence="14 15">
    <name type="scientific">Mucilaginibacter ginkgonis</name>
    <dbReference type="NCBI Taxonomy" id="2682091"/>
    <lineage>
        <taxon>Bacteria</taxon>
        <taxon>Pseudomonadati</taxon>
        <taxon>Bacteroidota</taxon>
        <taxon>Sphingobacteriia</taxon>
        <taxon>Sphingobacteriales</taxon>
        <taxon>Sphingobacteriaceae</taxon>
        <taxon>Mucilaginibacter</taxon>
    </lineage>
</organism>
<proteinExistence type="inferred from homology"/>
<evidence type="ECO:0000256" key="10">
    <source>
        <dbReference type="ARBA" id="ARBA00022840"/>
    </source>
</evidence>
<dbReference type="UniPathway" id="UPA00359">
    <property type="reaction ID" value="UER00482"/>
</dbReference>
<dbReference type="NCBIfam" id="TIGR00682">
    <property type="entry name" value="lpxK"/>
    <property type="match status" value="1"/>
</dbReference>
<dbReference type="HAMAP" id="MF_00409">
    <property type="entry name" value="LpxK"/>
    <property type="match status" value="1"/>
</dbReference>
<comment type="pathway">
    <text evidence="2 13">Glycolipid biosynthesis; lipid IV(A) biosynthesis; lipid IV(A) from (3R)-3-hydroxytetradecanoyl-[acyl-carrier-protein] and UDP-N-acetyl-alpha-D-glucosamine: step 6/6.</text>
</comment>
<name>A0A6I4I1G9_9SPHI</name>
<dbReference type="EC" id="2.7.1.130" evidence="3 13"/>
<keyword evidence="8 13" id="KW-0547">Nucleotide-binding</keyword>
<dbReference type="Pfam" id="PF02606">
    <property type="entry name" value="LpxK"/>
    <property type="match status" value="1"/>
</dbReference>
<evidence type="ECO:0000256" key="6">
    <source>
        <dbReference type="ARBA" id="ARBA00022556"/>
    </source>
</evidence>
<reference evidence="14 15" key="1">
    <citation type="submission" date="2020-12" db="EMBL/GenBank/DDBJ databases">
        <title>HMF7856_wgs.fasta genome submission.</title>
        <authorList>
            <person name="Kang H."/>
            <person name="Kim H."/>
            <person name="Joh K."/>
        </authorList>
    </citation>
    <scope>NUCLEOTIDE SEQUENCE [LARGE SCALE GENOMIC DNA]</scope>
    <source>
        <strain evidence="14 15">HMF7856</strain>
    </source>
</reference>
<evidence type="ECO:0000256" key="11">
    <source>
        <dbReference type="ARBA" id="ARBA00023098"/>
    </source>
</evidence>
<dbReference type="GO" id="GO:0009245">
    <property type="term" value="P:lipid A biosynthetic process"/>
    <property type="evidence" value="ECO:0007669"/>
    <property type="project" value="UniProtKB-UniRule"/>
</dbReference>
<evidence type="ECO:0000256" key="5">
    <source>
        <dbReference type="ARBA" id="ARBA00022516"/>
    </source>
</evidence>
<evidence type="ECO:0000313" key="15">
    <source>
        <dbReference type="Proteomes" id="UP000429232"/>
    </source>
</evidence>
<protein>
    <recommendedName>
        <fullName evidence="4 13">Tetraacyldisaccharide 4'-kinase</fullName>
        <ecNumber evidence="3 13">2.7.1.130</ecNumber>
    </recommendedName>
    <alternativeName>
        <fullName evidence="12 13">Lipid A 4'-kinase</fullName>
    </alternativeName>
</protein>
<comment type="similarity">
    <text evidence="13">Belongs to the LpxK family.</text>
</comment>
<comment type="function">
    <text evidence="1 13">Transfers the gamma-phosphate of ATP to the 4'-position of a tetraacyldisaccharide 1-phosphate intermediate (termed DS-1-P) to form tetraacyldisaccharide 1,4'-bis-phosphate (lipid IVA).</text>
</comment>
<dbReference type="AlphaFoldDB" id="A0A6I4I1G9"/>
<evidence type="ECO:0000256" key="3">
    <source>
        <dbReference type="ARBA" id="ARBA00012071"/>
    </source>
</evidence>
<dbReference type="PANTHER" id="PTHR42724">
    <property type="entry name" value="TETRAACYLDISACCHARIDE 4'-KINASE"/>
    <property type="match status" value="1"/>
</dbReference>
<evidence type="ECO:0000256" key="9">
    <source>
        <dbReference type="ARBA" id="ARBA00022777"/>
    </source>
</evidence>
<keyword evidence="9 13" id="KW-0418">Kinase</keyword>
<evidence type="ECO:0000256" key="2">
    <source>
        <dbReference type="ARBA" id="ARBA00004870"/>
    </source>
</evidence>
<dbReference type="InterPro" id="IPR003758">
    <property type="entry name" value="LpxK"/>
</dbReference>
<dbReference type="GO" id="GO:0005886">
    <property type="term" value="C:plasma membrane"/>
    <property type="evidence" value="ECO:0007669"/>
    <property type="project" value="TreeGrafter"/>
</dbReference>
<evidence type="ECO:0000256" key="8">
    <source>
        <dbReference type="ARBA" id="ARBA00022741"/>
    </source>
</evidence>
<dbReference type="Proteomes" id="UP000429232">
    <property type="component" value="Chromosome"/>
</dbReference>
<keyword evidence="6 13" id="KW-0441">Lipid A biosynthesis</keyword>
<evidence type="ECO:0000256" key="13">
    <source>
        <dbReference type="HAMAP-Rule" id="MF_00409"/>
    </source>
</evidence>
<dbReference type="SUPFAM" id="SSF52540">
    <property type="entry name" value="P-loop containing nucleoside triphosphate hydrolases"/>
    <property type="match status" value="1"/>
</dbReference>
<keyword evidence="5 13" id="KW-0444">Lipid biosynthesis</keyword>
<dbReference type="GO" id="GO:0009244">
    <property type="term" value="P:lipopolysaccharide core region biosynthetic process"/>
    <property type="evidence" value="ECO:0007669"/>
    <property type="project" value="TreeGrafter"/>
</dbReference>
<keyword evidence="7 13" id="KW-0808">Transferase</keyword>
<evidence type="ECO:0000256" key="7">
    <source>
        <dbReference type="ARBA" id="ARBA00022679"/>
    </source>
</evidence>
<evidence type="ECO:0000313" key="14">
    <source>
        <dbReference type="EMBL" id="QQL51335.1"/>
    </source>
</evidence>
<keyword evidence="15" id="KW-1185">Reference proteome</keyword>
<accession>A0A6I4I1G9</accession>
<evidence type="ECO:0000256" key="4">
    <source>
        <dbReference type="ARBA" id="ARBA00016436"/>
    </source>
</evidence>
<dbReference type="KEGG" id="mgik:GO620_007790"/>
<comment type="caution">
    <text evidence="13">Lacks conserved residue(s) required for the propagation of feature annotation.</text>
</comment>
<dbReference type="GO" id="GO:0005524">
    <property type="term" value="F:ATP binding"/>
    <property type="evidence" value="ECO:0007669"/>
    <property type="project" value="UniProtKB-UniRule"/>
</dbReference>
<evidence type="ECO:0000256" key="1">
    <source>
        <dbReference type="ARBA" id="ARBA00002274"/>
    </source>
</evidence>